<gene>
    <name evidence="1" type="ORF">MNBD_GAMMA05-1306</name>
</gene>
<organism evidence="1">
    <name type="scientific">hydrothermal vent metagenome</name>
    <dbReference type="NCBI Taxonomy" id="652676"/>
    <lineage>
        <taxon>unclassified sequences</taxon>
        <taxon>metagenomes</taxon>
        <taxon>ecological metagenomes</taxon>
    </lineage>
</organism>
<keyword evidence="1" id="KW-0472">Membrane</keyword>
<dbReference type="AlphaFoldDB" id="A0A3B0WVN1"/>
<dbReference type="Pfam" id="PF06041">
    <property type="entry name" value="DUF924"/>
    <property type="match status" value="1"/>
</dbReference>
<sequence>MTNRIEDILEFWFGFFPTPYTVDVSKTDMWFKNGLSYDSEIFIKFGVDYDKALKGELDHWVDSSRGRLALIILLDQFSRHIHRGTTKSFAQDEKAQVLCIDGIGAGHDAKMHAVERSFFYLPLEHAENIEKQNLSIRAYEQLVLDVPEQYRKHFEVTLSFARSHHYVIEKFGRFPELNEILDRESTVEELEFIASGKYSFL</sequence>
<accession>A0A3B0WVN1</accession>
<evidence type="ECO:0000313" key="1">
    <source>
        <dbReference type="EMBL" id="VAW54727.1"/>
    </source>
</evidence>
<dbReference type="EMBL" id="UOFE01000043">
    <property type="protein sequence ID" value="VAW54727.1"/>
    <property type="molecule type" value="Genomic_DNA"/>
</dbReference>
<protein>
    <submittedName>
        <fullName evidence="1">FIG027190: Putative transmembrane protein</fullName>
    </submittedName>
</protein>
<dbReference type="Gene3D" id="1.20.58.320">
    <property type="entry name" value="TPR-like"/>
    <property type="match status" value="1"/>
</dbReference>
<dbReference type="InterPro" id="IPR010323">
    <property type="entry name" value="DUF924"/>
</dbReference>
<dbReference type="SUPFAM" id="SSF48452">
    <property type="entry name" value="TPR-like"/>
    <property type="match status" value="1"/>
</dbReference>
<reference evidence="1" key="1">
    <citation type="submission" date="2018-06" db="EMBL/GenBank/DDBJ databases">
        <authorList>
            <person name="Zhirakovskaya E."/>
        </authorList>
    </citation>
    <scope>NUCLEOTIDE SEQUENCE</scope>
</reference>
<dbReference type="Gene3D" id="1.25.40.10">
    <property type="entry name" value="Tetratricopeptide repeat domain"/>
    <property type="match status" value="1"/>
</dbReference>
<proteinExistence type="predicted"/>
<name>A0A3B0WVN1_9ZZZZ</name>
<keyword evidence="1" id="KW-0812">Transmembrane</keyword>
<dbReference type="InterPro" id="IPR011990">
    <property type="entry name" value="TPR-like_helical_dom_sf"/>
</dbReference>